<keyword evidence="2" id="KW-1185">Reference proteome</keyword>
<dbReference type="Proteomes" id="UP000789702">
    <property type="component" value="Unassembled WGS sequence"/>
</dbReference>
<feature type="non-terminal residue" evidence="1">
    <location>
        <position position="462"/>
    </location>
</feature>
<sequence>MTPNVIAPLQVKGVVVTEKGVTKEFDLSFSEIDIKMPLDSLREYLTQKNLVLVGKQNSNFRNKFEYKVPFISESDWRLEDILVPTDGTSESDRSFTFFIDKDLAKPGFPEIIRDLNIAGGCRKNKNGTIISANRSAFRIKNPHLMEVIIHQNIEEIEENNKEGFLVYCEKGTIRLLPEDLEATKEYVEAIETALSKSNIKKALNKVGRDYGFFWPKKIKLGGIFQINDEQTDIIEQLEKLDHFNNWKIIERNDLTSLCKLLPKKLISRIQEVRGMKILNHSKLPVHMPKGHNIAFHHIPKPLDIPTFNNVKIFASVIVSNKAIPHRNAFVVRVEYLDDENPYIVINRIGRAKKPFDLFIPYMLIGYAEELSIEKFSDNAIAHVFTKQFVSNGMLEVNCVVFTNKIPYFDVVRSAEYSYLVGDVLIKGSINYEIHDLKKDHEEKKLSNLPSILEKVLKLNHSL</sequence>
<comment type="caution">
    <text evidence="1">The sequence shown here is derived from an EMBL/GenBank/DDBJ whole genome shotgun (WGS) entry which is preliminary data.</text>
</comment>
<dbReference type="EMBL" id="CAJVPU010007196">
    <property type="protein sequence ID" value="CAG8569879.1"/>
    <property type="molecule type" value="Genomic_DNA"/>
</dbReference>
<protein>
    <submittedName>
        <fullName evidence="1">6522_t:CDS:1</fullName>
    </submittedName>
</protein>
<organism evidence="1 2">
    <name type="scientific">Dentiscutata heterogama</name>
    <dbReference type="NCBI Taxonomy" id="1316150"/>
    <lineage>
        <taxon>Eukaryota</taxon>
        <taxon>Fungi</taxon>
        <taxon>Fungi incertae sedis</taxon>
        <taxon>Mucoromycota</taxon>
        <taxon>Glomeromycotina</taxon>
        <taxon>Glomeromycetes</taxon>
        <taxon>Diversisporales</taxon>
        <taxon>Gigasporaceae</taxon>
        <taxon>Dentiscutata</taxon>
    </lineage>
</organism>
<evidence type="ECO:0000313" key="2">
    <source>
        <dbReference type="Proteomes" id="UP000789702"/>
    </source>
</evidence>
<accession>A0ACA9M673</accession>
<gene>
    <name evidence="1" type="ORF">DHETER_LOCUS6011</name>
</gene>
<name>A0ACA9M673_9GLOM</name>
<evidence type="ECO:0000313" key="1">
    <source>
        <dbReference type="EMBL" id="CAG8569879.1"/>
    </source>
</evidence>
<reference evidence="1" key="1">
    <citation type="submission" date="2021-06" db="EMBL/GenBank/DDBJ databases">
        <authorList>
            <person name="Kallberg Y."/>
            <person name="Tangrot J."/>
            <person name="Rosling A."/>
        </authorList>
    </citation>
    <scope>NUCLEOTIDE SEQUENCE</scope>
    <source>
        <strain evidence="1">IL203A</strain>
    </source>
</reference>
<proteinExistence type="predicted"/>